<dbReference type="InterPro" id="IPR036890">
    <property type="entry name" value="HATPase_C_sf"/>
</dbReference>
<comment type="catalytic activity">
    <reaction evidence="1">
        <text>ATP + protein L-histidine = ADP + protein N-phospho-L-histidine.</text>
        <dbReference type="EC" id="2.7.13.3"/>
    </reaction>
</comment>
<keyword evidence="9" id="KW-1185">Reference proteome</keyword>
<dbReference type="InterPro" id="IPR003661">
    <property type="entry name" value="HisK_dim/P_dom"/>
</dbReference>
<evidence type="ECO:0000256" key="1">
    <source>
        <dbReference type="ARBA" id="ARBA00000085"/>
    </source>
</evidence>
<dbReference type="EC" id="2.7.13.3" evidence="2"/>
<dbReference type="SUPFAM" id="SSF55874">
    <property type="entry name" value="ATPase domain of HSP90 chaperone/DNA topoisomerase II/histidine kinase"/>
    <property type="match status" value="1"/>
</dbReference>
<dbReference type="SMART" id="SM00387">
    <property type="entry name" value="HATPase_c"/>
    <property type="match status" value="1"/>
</dbReference>
<dbReference type="InterPro" id="IPR050736">
    <property type="entry name" value="Sensor_HK_Regulatory"/>
</dbReference>
<dbReference type="InterPro" id="IPR003594">
    <property type="entry name" value="HATPase_dom"/>
</dbReference>
<dbReference type="Gene3D" id="1.10.287.130">
    <property type="match status" value="1"/>
</dbReference>
<organism evidence="8 9">
    <name type="scientific">Carboxylicivirga marina</name>
    <dbReference type="NCBI Taxonomy" id="2800988"/>
    <lineage>
        <taxon>Bacteria</taxon>
        <taxon>Pseudomonadati</taxon>
        <taxon>Bacteroidota</taxon>
        <taxon>Bacteroidia</taxon>
        <taxon>Marinilabiliales</taxon>
        <taxon>Marinilabiliaceae</taxon>
        <taxon>Carboxylicivirga</taxon>
    </lineage>
</organism>
<keyword evidence="5 8" id="KW-0418">Kinase</keyword>
<dbReference type="InterPro" id="IPR005467">
    <property type="entry name" value="His_kinase_dom"/>
</dbReference>
<keyword evidence="6" id="KW-0902">Two-component regulatory system</keyword>
<evidence type="ECO:0000256" key="3">
    <source>
        <dbReference type="ARBA" id="ARBA00022553"/>
    </source>
</evidence>
<keyword evidence="4" id="KW-0808">Transferase</keyword>
<dbReference type="PROSITE" id="PS50109">
    <property type="entry name" value="HIS_KIN"/>
    <property type="match status" value="1"/>
</dbReference>
<protein>
    <recommendedName>
        <fullName evidence="2">histidine kinase</fullName>
        <ecNumber evidence="2">2.7.13.3</ecNumber>
    </recommendedName>
</protein>
<dbReference type="EMBL" id="JAENRR010000005">
    <property type="protein sequence ID" value="MBK3516326.1"/>
    <property type="molecule type" value="Genomic_DNA"/>
</dbReference>
<dbReference type="Pfam" id="PF02518">
    <property type="entry name" value="HATPase_c"/>
    <property type="match status" value="1"/>
</dbReference>
<feature type="domain" description="Histidine kinase" evidence="7">
    <location>
        <begin position="1"/>
        <end position="209"/>
    </location>
</feature>
<comment type="caution">
    <text evidence="8">The sequence shown here is derived from an EMBL/GenBank/DDBJ whole genome shotgun (WGS) entry which is preliminary data.</text>
</comment>
<name>A0ABS1HFA1_9BACT</name>
<evidence type="ECO:0000313" key="8">
    <source>
        <dbReference type="EMBL" id="MBK3516326.1"/>
    </source>
</evidence>
<dbReference type="SUPFAM" id="SSF47384">
    <property type="entry name" value="Homodimeric domain of signal transducing histidine kinase"/>
    <property type="match status" value="1"/>
</dbReference>
<gene>
    <name evidence="8" type="ORF">JIV24_03165</name>
</gene>
<evidence type="ECO:0000256" key="5">
    <source>
        <dbReference type="ARBA" id="ARBA00022777"/>
    </source>
</evidence>
<dbReference type="PRINTS" id="PR00344">
    <property type="entry name" value="BCTRLSENSOR"/>
</dbReference>
<evidence type="ECO:0000259" key="7">
    <source>
        <dbReference type="PROSITE" id="PS50109"/>
    </source>
</evidence>
<reference evidence="8 9" key="1">
    <citation type="submission" date="2021-01" db="EMBL/GenBank/DDBJ databases">
        <title>Carboxyliciviraga sp.nov., isolated from coastal sediments.</title>
        <authorList>
            <person name="Lu D."/>
            <person name="Zhang T."/>
        </authorList>
    </citation>
    <scope>NUCLEOTIDE SEQUENCE [LARGE SCALE GENOMIC DNA]</scope>
    <source>
        <strain evidence="8 9">N1Y132</strain>
    </source>
</reference>
<dbReference type="Proteomes" id="UP000605676">
    <property type="component" value="Unassembled WGS sequence"/>
</dbReference>
<dbReference type="PANTHER" id="PTHR43711:SF26">
    <property type="entry name" value="SENSOR HISTIDINE KINASE RCSC"/>
    <property type="match status" value="1"/>
</dbReference>
<proteinExistence type="predicted"/>
<accession>A0ABS1HFA1</accession>
<dbReference type="Gene3D" id="3.30.565.10">
    <property type="entry name" value="Histidine kinase-like ATPase, C-terminal domain"/>
    <property type="match status" value="1"/>
</dbReference>
<dbReference type="GO" id="GO:0016301">
    <property type="term" value="F:kinase activity"/>
    <property type="evidence" value="ECO:0007669"/>
    <property type="project" value="UniProtKB-KW"/>
</dbReference>
<dbReference type="PANTHER" id="PTHR43711">
    <property type="entry name" value="TWO-COMPONENT HISTIDINE KINASE"/>
    <property type="match status" value="1"/>
</dbReference>
<evidence type="ECO:0000313" key="9">
    <source>
        <dbReference type="Proteomes" id="UP000605676"/>
    </source>
</evidence>
<evidence type="ECO:0000256" key="2">
    <source>
        <dbReference type="ARBA" id="ARBA00012438"/>
    </source>
</evidence>
<evidence type="ECO:0000256" key="6">
    <source>
        <dbReference type="ARBA" id="ARBA00023012"/>
    </source>
</evidence>
<sequence length="213" mass="23956">MNGILGFAELLKQEDLSDADKKTYINLINENGNTLLNLLNNIISFSKIEDKHTSISLSKFHASEVLKRVYSALSYKPSELVDFKVLASESDEDLIQSDMVLLYQIISNLCFNALKVTKEGFVHLDLNIEDQHITFIIKDTGLGICQTKHANLFKQFEQDRSNNDTLNLEESGLGLTISYKLSQLLEGELNFESKKGLGSTFYLKLPKTKSPST</sequence>
<keyword evidence="3" id="KW-0597">Phosphoprotein</keyword>
<dbReference type="Pfam" id="PF00512">
    <property type="entry name" value="HisKA"/>
    <property type="match status" value="1"/>
</dbReference>
<evidence type="ECO:0000256" key="4">
    <source>
        <dbReference type="ARBA" id="ARBA00022679"/>
    </source>
</evidence>
<dbReference type="InterPro" id="IPR004358">
    <property type="entry name" value="Sig_transdc_His_kin-like_C"/>
</dbReference>
<dbReference type="InterPro" id="IPR036097">
    <property type="entry name" value="HisK_dim/P_sf"/>
</dbReference>